<evidence type="ECO:0000313" key="2">
    <source>
        <dbReference type="EMBL" id="NKT77266.1"/>
    </source>
</evidence>
<dbReference type="Proteomes" id="UP000603463">
    <property type="component" value="Unassembled WGS sequence"/>
</dbReference>
<feature type="coiled-coil region" evidence="1">
    <location>
        <begin position="21"/>
        <end position="66"/>
    </location>
</feature>
<gene>
    <name evidence="2" type="ORF">GS882_03435</name>
</gene>
<evidence type="ECO:0000313" key="3">
    <source>
        <dbReference type="Proteomes" id="UP000603463"/>
    </source>
</evidence>
<reference evidence="2" key="1">
    <citation type="journal article" date="2020" name="Environ. Microbiol.">
        <title>The novel and transferable erm(51) gene confers Macrolides, Lincosamides, and Streptogramins B (MLSB) resistance to clonal Rhodococcus equi in the environment.</title>
        <authorList>
            <person name="Huber L."/>
            <person name="Giguere S."/>
            <person name="Slovis N.M."/>
            <person name="Alvarez-Narvaez S."/>
            <person name="Hart K.A."/>
            <person name="Greiter M."/>
            <person name="Morris E.R.A."/>
            <person name="Cohen N.D."/>
        </authorList>
    </citation>
    <scope>NUCLEOTIDE SEQUENCE</scope>
    <source>
        <strain evidence="2">Lh_116_1</strain>
    </source>
</reference>
<accession>A0A9Q5EWP8</accession>
<proteinExistence type="predicted"/>
<dbReference type="AlphaFoldDB" id="A0A9Q5EWP8"/>
<sequence length="72" mass="8297">MGSILMSLVGRDLRRLRTRERQEALAELRGMLVEKARLRRDLAAEKAALEKRIAGLDNEIKNVQNLMHDLDQ</sequence>
<keyword evidence="1" id="KW-0175">Coiled coil</keyword>
<dbReference type="EMBL" id="WVBC01000002">
    <property type="protein sequence ID" value="NKT77266.1"/>
    <property type="molecule type" value="Genomic_DNA"/>
</dbReference>
<organism evidence="2 3">
    <name type="scientific">Rhodococcus hoagii</name>
    <name type="common">Corynebacterium equii</name>
    <dbReference type="NCBI Taxonomy" id="43767"/>
    <lineage>
        <taxon>Bacteria</taxon>
        <taxon>Bacillati</taxon>
        <taxon>Actinomycetota</taxon>
        <taxon>Actinomycetes</taxon>
        <taxon>Mycobacteriales</taxon>
        <taxon>Nocardiaceae</taxon>
        <taxon>Prescottella</taxon>
    </lineage>
</organism>
<comment type="caution">
    <text evidence="2">The sequence shown here is derived from an EMBL/GenBank/DDBJ whole genome shotgun (WGS) entry which is preliminary data.</text>
</comment>
<name>A0A9Q5EWP8_RHOHA</name>
<evidence type="ECO:0000256" key="1">
    <source>
        <dbReference type="SAM" id="Coils"/>
    </source>
</evidence>
<protein>
    <submittedName>
        <fullName evidence="2">Uncharacterized protein</fullName>
    </submittedName>
</protein>